<evidence type="ECO:0000313" key="5">
    <source>
        <dbReference type="EMBL" id="CAB0029111.1"/>
    </source>
</evidence>
<feature type="repeat" description="ANK" evidence="3">
    <location>
        <begin position="515"/>
        <end position="547"/>
    </location>
</feature>
<evidence type="ECO:0000256" key="3">
    <source>
        <dbReference type="PROSITE-ProRule" id="PRU00023"/>
    </source>
</evidence>
<dbReference type="Gene3D" id="1.25.40.20">
    <property type="entry name" value="Ankyrin repeat-containing domain"/>
    <property type="match status" value="2"/>
</dbReference>
<dbReference type="Pfam" id="PF00023">
    <property type="entry name" value="Ank"/>
    <property type="match status" value="1"/>
</dbReference>
<dbReference type="AlphaFoldDB" id="A0A6H5HVR8"/>
<dbReference type="InterPro" id="IPR055108">
    <property type="entry name" value="Syntrophin_4th"/>
</dbReference>
<dbReference type="InterPro" id="IPR002110">
    <property type="entry name" value="Ankyrin_rpt"/>
</dbReference>
<name>A0A6H5HVR8_9HYME</name>
<sequence>MENTHVRAGSRAGAALAGRRARVLAAGLRQRRGQRLVQRAALGARGAHPQGAEAGVGAARSAPAATHRLAGQAALHTVPFFLYILYLTNIPLLIQNYKRTYRRRDRPYIVLRVYKYRSSHHYIPVRFTGDFCYRAETIISLFECVYHSDASCCGYVRSCDRQRCGTSRARAQGQTPAQLVRELAQNEWLLKKSVDSIVLGAPDSLLDFAIKCKYKDVPELDEDGRPILRSDTALLYAARCKRYDVVHELFEIYDRPDVNYTDESGLTHFHLACLLRKNELVKRFLEHGQYPDCQASVEIDPPLLSAIRHGDREIFRLLLKNCADPNRALNKQRQAALHLICLREGDLCPMAKRFLKINEEMKPEVLIDVKDEDGMTPLMAAISMQNWRQAELLLRQGADAKLADESGSTPLHYMGTLEEALHKTTIQSLLDRIPNPKLATYVEKWTIDDKLYQELIKLLLKKGANPNAVDDRGWTVVHVLCQREDDDDSLPSSQTLLSLCEAVGQSLKIDEPDKSGYTPLHYAVVHESVDLVEFLLTRGADPNAVTVCGLNCLHLICRRDADDPFLEAFLKICDDRGLRVQLDAADELGETLLQWAVEKILPNVVGVLVARGANVSRVVFPTMDLFDERFGMIECRADLRRLACGVVKVLICLERNRYEFSPENNGRANSESSDDGGGVNVAGASARLYGTSSGMSMSGVGGSSNCAGGWRSVFAAVSGRELRLYECAPWSPEAWASPSITCPLIATSPARVANAFHESYALRTIYYIRQSEPKIRPVVLVSSTTTANAKQQPQPEGAACSSSIATGGQQQQQYGATFAVRVGTIDGVITHNLRAETRRDLAAWARAIVQGCHAAAHSLREYTVRCLWQGKPCQLVVHHEEGFALYAAGTRATNGLVAGSAATLGGHQPLWRRSFDKLRMSADDGTRLLWLDFIGDDTEIVSVII</sequence>
<dbReference type="InterPro" id="IPR036770">
    <property type="entry name" value="Ankyrin_rpt-contain_sf"/>
</dbReference>
<dbReference type="PROSITE" id="PS50088">
    <property type="entry name" value="ANK_REPEAT"/>
    <property type="match status" value="2"/>
</dbReference>
<gene>
    <name evidence="5" type="ORF">TBRA_LOCUS1191</name>
</gene>
<dbReference type="Pfam" id="PF23012">
    <property type="entry name" value="Syntrophin_4th"/>
    <property type="match status" value="1"/>
</dbReference>
<feature type="repeat" description="ANK" evidence="3">
    <location>
        <begin position="373"/>
        <end position="405"/>
    </location>
</feature>
<protein>
    <recommendedName>
        <fullName evidence="4">Syntrophin C-terminal PH domain-containing protein</fullName>
    </recommendedName>
</protein>
<keyword evidence="6" id="KW-1185">Reference proteome</keyword>
<feature type="domain" description="Syntrophin C-terminal PH" evidence="4">
    <location>
        <begin position="859"/>
        <end position="940"/>
    </location>
</feature>
<evidence type="ECO:0000256" key="2">
    <source>
        <dbReference type="ARBA" id="ARBA00023043"/>
    </source>
</evidence>
<keyword evidence="1" id="KW-0677">Repeat</keyword>
<organism evidence="5 6">
    <name type="scientific">Trichogramma brassicae</name>
    <dbReference type="NCBI Taxonomy" id="86971"/>
    <lineage>
        <taxon>Eukaryota</taxon>
        <taxon>Metazoa</taxon>
        <taxon>Ecdysozoa</taxon>
        <taxon>Arthropoda</taxon>
        <taxon>Hexapoda</taxon>
        <taxon>Insecta</taxon>
        <taxon>Pterygota</taxon>
        <taxon>Neoptera</taxon>
        <taxon>Endopterygota</taxon>
        <taxon>Hymenoptera</taxon>
        <taxon>Apocrita</taxon>
        <taxon>Proctotrupomorpha</taxon>
        <taxon>Chalcidoidea</taxon>
        <taxon>Trichogrammatidae</taxon>
        <taxon>Trichogramma</taxon>
    </lineage>
</organism>
<dbReference type="SMART" id="SM00248">
    <property type="entry name" value="ANK"/>
    <property type="match status" value="8"/>
</dbReference>
<dbReference type="EMBL" id="CADCXV010000258">
    <property type="protein sequence ID" value="CAB0029111.1"/>
    <property type="molecule type" value="Genomic_DNA"/>
</dbReference>
<proteinExistence type="predicted"/>
<dbReference type="PANTHER" id="PTHR24198:SF165">
    <property type="entry name" value="ANKYRIN REPEAT-CONTAINING PROTEIN-RELATED"/>
    <property type="match status" value="1"/>
</dbReference>
<dbReference type="OrthoDB" id="409749at2759"/>
<evidence type="ECO:0000259" key="4">
    <source>
        <dbReference type="Pfam" id="PF23012"/>
    </source>
</evidence>
<dbReference type="SUPFAM" id="SSF48403">
    <property type="entry name" value="Ankyrin repeat"/>
    <property type="match status" value="1"/>
</dbReference>
<dbReference type="Proteomes" id="UP000479190">
    <property type="component" value="Unassembled WGS sequence"/>
</dbReference>
<dbReference type="PROSITE" id="PS50297">
    <property type="entry name" value="ANK_REP_REGION"/>
    <property type="match status" value="2"/>
</dbReference>
<keyword evidence="2 3" id="KW-0040">ANK repeat</keyword>
<evidence type="ECO:0000313" key="6">
    <source>
        <dbReference type="Proteomes" id="UP000479190"/>
    </source>
</evidence>
<reference evidence="5 6" key="1">
    <citation type="submission" date="2020-02" db="EMBL/GenBank/DDBJ databases">
        <authorList>
            <person name="Ferguson B K."/>
        </authorList>
    </citation>
    <scope>NUCLEOTIDE SEQUENCE [LARGE SCALE GENOMIC DNA]</scope>
</reference>
<dbReference type="Pfam" id="PF12796">
    <property type="entry name" value="Ank_2"/>
    <property type="match status" value="2"/>
</dbReference>
<evidence type="ECO:0000256" key="1">
    <source>
        <dbReference type="ARBA" id="ARBA00022737"/>
    </source>
</evidence>
<dbReference type="PANTHER" id="PTHR24198">
    <property type="entry name" value="ANKYRIN REPEAT AND PROTEIN KINASE DOMAIN-CONTAINING PROTEIN"/>
    <property type="match status" value="1"/>
</dbReference>
<accession>A0A6H5HVR8</accession>